<dbReference type="InterPro" id="IPR015946">
    <property type="entry name" value="KH_dom-like_a/b"/>
</dbReference>
<dbReference type="PROSITE" id="PS51712">
    <property type="entry name" value="G_ENGA"/>
    <property type="match status" value="1"/>
</dbReference>
<name>T1AXQ9_9ZZZZ</name>
<evidence type="ECO:0000256" key="3">
    <source>
        <dbReference type="ARBA" id="ARBA00022517"/>
    </source>
</evidence>
<dbReference type="NCBIfam" id="TIGR03594">
    <property type="entry name" value="GTPase_EngA"/>
    <property type="match status" value="1"/>
</dbReference>
<organism evidence="10">
    <name type="scientific">mine drainage metagenome</name>
    <dbReference type="NCBI Taxonomy" id="410659"/>
    <lineage>
        <taxon>unclassified sequences</taxon>
        <taxon>metagenomes</taxon>
        <taxon>ecological metagenomes</taxon>
    </lineage>
</organism>
<dbReference type="InterPro" id="IPR005225">
    <property type="entry name" value="Small_GTP-bd"/>
</dbReference>
<proteinExistence type="inferred from homology"/>
<gene>
    <name evidence="10" type="ORF">B1A_14417</name>
</gene>
<dbReference type="InterPro" id="IPR016484">
    <property type="entry name" value="GTPase_Der"/>
</dbReference>
<accession>T1AXQ9</accession>
<dbReference type="CDD" id="cd01895">
    <property type="entry name" value="EngA2"/>
    <property type="match status" value="1"/>
</dbReference>
<dbReference type="FunFam" id="3.30.300.20:FF:000004">
    <property type="entry name" value="GTPase Der"/>
    <property type="match status" value="1"/>
</dbReference>
<evidence type="ECO:0000256" key="4">
    <source>
        <dbReference type="ARBA" id="ARBA00022737"/>
    </source>
</evidence>
<feature type="compositionally biased region" description="Basic residues" evidence="8">
    <location>
        <begin position="267"/>
        <end position="281"/>
    </location>
</feature>
<dbReference type="GO" id="GO:0005525">
    <property type="term" value="F:GTP binding"/>
    <property type="evidence" value="ECO:0007669"/>
    <property type="project" value="UniProtKB-KW"/>
</dbReference>
<sequence length="281" mass="31707">MRIAVIGRPNVGKSTLVNRLIGEERVIANDQPGTTRDSILVPFERDGRRFTLIDTAGVRRRARVEDTIERASVAKTLQAIDEAHVVILVLDAHETVAEQDASVLGIALERGRALIIAVNKWDGIADEQREAIRNQLDLRLDFVPFAPVHFISARHGTGVGELVHATVRAYEAAMREMPTRELTRALEHAITMHQPPLVRGRRIKLRYAHQGGRNPPRVVIHGNQTASVPGAYTRYLTNVFRKTFDLFATPVVIEYRTDQNPYDRRTAGKRSGRPRRGRERR</sequence>
<keyword evidence="5" id="KW-0547">Nucleotide-binding</keyword>
<dbReference type="Pfam" id="PF01926">
    <property type="entry name" value="MMR_HSR1"/>
    <property type="match status" value="1"/>
</dbReference>
<dbReference type="InterPro" id="IPR027417">
    <property type="entry name" value="P-loop_NTPase"/>
</dbReference>
<evidence type="ECO:0000256" key="8">
    <source>
        <dbReference type="SAM" id="MobiDB-lite"/>
    </source>
</evidence>
<keyword evidence="6" id="KW-0342">GTP-binding</keyword>
<dbReference type="AlphaFoldDB" id="T1AXQ9"/>
<dbReference type="GO" id="GO:0043022">
    <property type="term" value="F:ribosome binding"/>
    <property type="evidence" value="ECO:0007669"/>
    <property type="project" value="TreeGrafter"/>
</dbReference>
<dbReference type="NCBIfam" id="TIGR00231">
    <property type="entry name" value="small_GTP"/>
    <property type="match status" value="1"/>
</dbReference>
<dbReference type="InterPro" id="IPR032859">
    <property type="entry name" value="KH_dom-like"/>
</dbReference>
<evidence type="ECO:0000256" key="2">
    <source>
        <dbReference type="ARBA" id="ARBA00020953"/>
    </source>
</evidence>
<dbReference type="PANTHER" id="PTHR43834">
    <property type="entry name" value="GTPASE DER"/>
    <property type="match status" value="1"/>
</dbReference>
<comment type="caution">
    <text evidence="10">The sequence shown here is derived from an EMBL/GenBank/DDBJ whole genome shotgun (WGS) entry which is preliminary data.</text>
</comment>
<protein>
    <recommendedName>
        <fullName evidence="2">GTPase Der</fullName>
    </recommendedName>
    <alternativeName>
        <fullName evidence="7">GTP-binding protein EngA</fullName>
    </alternativeName>
</protein>
<dbReference type="PRINTS" id="PR00326">
    <property type="entry name" value="GTP1OBG"/>
</dbReference>
<dbReference type="Pfam" id="PF14714">
    <property type="entry name" value="KH_dom-like"/>
    <property type="match status" value="1"/>
</dbReference>
<dbReference type="FunFam" id="3.40.50.300:FF:000040">
    <property type="entry name" value="GTPase Der"/>
    <property type="match status" value="1"/>
</dbReference>
<comment type="similarity">
    <text evidence="1">Belongs to the TRAFAC class TrmE-Era-EngA-EngB-Septin-like GTPase superfamily. EngA (Der) GTPase family.</text>
</comment>
<dbReference type="SUPFAM" id="SSF52540">
    <property type="entry name" value="P-loop containing nucleoside triphosphate hydrolases"/>
    <property type="match status" value="1"/>
</dbReference>
<evidence type="ECO:0000313" key="10">
    <source>
        <dbReference type="EMBL" id="EQD46880.1"/>
    </source>
</evidence>
<feature type="region of interest" description="Disordered" evidence="8">
    <location>
        <begin position="262"/>
        <end position="281"/>
    </location>
</feature>
<evidence type="ECO:0000256" key="1">
    <source>
        <dbReference type="ARBA" id="ARBA00008279"/>
    </source>
</evidence>
<dbReference type="PANTHER" id="PTHR43834:SF6">
    <property type="entry name" value="GTPASE DER"/>
    <property type="match status" value="1"/>
</dbReference>
<dbReference type="EMBL" id="AUZX01010580">
    <property type="protein sequence ID" value="EQD46880.1"/>
    <property type="molecule type" value="Genomic_DNA"/>
</dbReference>
<keyword evidence="3" id="KW-0690">Ribosome biogenesis</keyword>
<evidence type="ECO:0000256" key="5">
    <source>
        <dbReference type="ARBA" id="ARBA00022741"/>
    </source>
</evidence>
<dbReference type="InterPro" id="IPR031166">
    <property type="entry name" value="G_ENGA"/>
</dbReference>
<reference evidence="10" key="2">
    <citation type="journal article" date="2014" name="ISME J.">
        <title>Microbial stratification in low pH oxic and suboxic macroscopic growths along an acid mine drainage.</title>
        <authorList>
            <person name="Mendez-Garcia C."/>
            <person name="Mesa V."/>
            <person name="Sprenger R.R."/>
            <person name="Richter M."/>
            <person name="Diez M.S."/>
            <person name="Solano J."/>
            <person name="Bargiela R."/>
            <person name="Golyshina O.V."/>
            <person name="Manteca A."/>
            <person name="Ramos J.L."/>
            <person name="Gallego J.R."/>
            <person name="Llorente I."/>
            <person name="Martins Dos Santos V.A."/>
            <person name="Jensen O.N."/>
            <person name="Pelaez A.I."/>
            <person name="Sanchez J."/>
            <person name="Ferrer M."/>
        </authorList>
    </citation>
    <scope>NUCLEOTIDE SEQUENCE</scope>
</reference>
<evidence type="ECO:0000256" key="7">
    <source>
        <dbReference type="ARBA" id="ARBA00032345"/>
    </source>
</evidence>
<evidence type="ECO:0000259" key="9">
    <source>
        <dbReference type="PROSITE" id="PS51712"/>
    </source>
</evidence>
<dbReference type="Gene3D" id="3.30.300.20">
    <property type="match status" value="1"/>
</dbReference>
<feature type="domain" description="EngA-type G" evidence="9">
    <location>
        <begin position="1"/>
        <end position="174"/>
    </location>
</feature>
<dbReference type="GO" id="GO:0042254">
    <property type="term" value="P:ribosome biogenesis"/>
    <property type="evidence" value="ECO:0007669"/>
    <property type="project" value="UniProtKB-KW"/>
</dbReference>
<reference evidence="10" key="1">
    <citation type="submission" date="2013-08" db="EMBL/GenBank/DDBJ databases">
        <authorList>
            <person name="Mendez C."/>
            <person name="Richter M."/>
            <person name="Ferrer M."/>
            <person name="Sanchez J."/>
        </authorList>
    </citation>
    <scope>NUCLEOTIDE SEQUENCE</scope>
</reference>
<evidence type="ECO:0000256" key="6">
    <source>
        <dbReference type="ARBA" id="ARBA00023134"/>
    </source>
</evidence>
<keyword evidence="4" id="KW-0677">Repeat</keyword>
<dbReference type="Gene3D" id="3.40.50.300">
    <property type="entry name" value="P-loop containing nucleotide triphosphate hydrolases"/>
    <property type="match status" value="1"/>
</dbReference>
<dbReference type="InterPro" id="IPR006073">
    <property type="entry name" value="GTP-bd"/>
</dbReference>